<evidence type="ECO:0000313" key="2">
    <source>
        <dbReference type="EMBL" id="AMO69821.1"/>
    </source>
</evidence>
<name>A0A127M993_9GAMM</name>
<dbReference type="AlphaFoldDB" id="A0A127M993"/>
<dbReference type="InterPro" id="IPR012662">
    <property type="entry name" value="CHP02449"/>
</dbReference>
<gene>
    <name evidence="2" type="ORF">AZF00_16605</name>
</gene>
<dbReference type="RefSeq" id="WP_008252340.1">
    <property type="nucleotide sequence ID" value="NZ_JAKZRJ010000162.1"/>
</dbReference>
<dbReference type="NCBIfam" id="TIGR02449">
    <property type="entry name" value="TIGR02449 family protein"/>
    <property type="match status" value="1"/>
</dbReference>
<proteinExistence type="predicted"/>
<dbReference type="Proteomes" id="UP000074119">
    <property type="component" value="Chromosome"/>
</dbReference>
<dbReference type="STRING" id="1470434.AZF00_16605"/>
<organism evidence="2 3">
    <name type="scientific">Zhongshania aliphaticivorans</name>
    <dbReference type="NCBI Taxonomy" id="1470434"/>
    <lineage>
        <taxon>Bacteria</taxon>
        <taxon>Pseudomonadati</taxon>
        <taxon>Pseudomonadota</taxon>
        <taxon>Gammaproteobacteria</taxon>
        <taxon>Cellvibrionales</taxon>
        <taxon>Spongiibacteraceae</taxon>
        <taxon>Zhongshania</taxon>
    </lineage>
</organism>
<evidence type="ECO:0000313" key="3">
    <source>
        <dbReference type="Proteomes" id="UP000074119"/>
    </source>
</evidence>
<dbReference type="KEGG" id="zal:AZF00_16605"/>
<sequence length="69" mass="8332">MDERQLQLVERKVDELVQLCEQLDKENRALKADARHWRTEREQLIEKTDIARAKIESMIQRLRALEKES</sequence>
<protein>
    <recommendedName>
        <fullName evidence="4">TIGR02449 family protein</fullName>
    </recommendedName>
</protein>
<accession>A0A127M993</accession>
<dbReference type="EMBL" id="CP014544">
    <property type="protein sequence ID" value="AMO69821.1"/>
    <property type="molecule type" value="Genomic_DNA"/>
</dbReference>
<keyword evidence="1" id="KW-0175">Coiled coil</keyword>
<evidence type="ECO:0008006" key="4">
    <source>
        <dbReference type="Google" id="ProtNLM"/>
    </source>
</evidence>
<feature type="coiled-coil region" evidence="1">
    <location>
        <begin position="6"/>
        <end position="68"/>
    </location>
</feature>
<evidence type="ECO:0000256" key="1">
    <source>
        <dbReference type="SAM" id="Coils"/>
    </source>
</evidence>
<reference evidence="2 3" key="1">
    <citation type="submission" date="2015-12" db="EMBL/GenBank/DDBJ databases">
        <authorList>
            <person name="Shamseldin A."/>
            <person name="Moawad H."/>
            <person name="Abd El-Rahim W.M."/>
            <person name="Sadowsky M.J."/>
        </authorList>
    </citation>
    <scope>NUCLEOTIDE SEQUENCE [LARGE SCALE GENOMIC DNA]</scope>
    <source>
        <strain evidence="2 3">SM2</strain>
    </source>
</reference>